<proteinExistence type="predicted"/>
<dbReference type="Proteomes" id="UP000249723">
    <property type="component" value="Unassembled WGS sequence"/>
</dbReference>
<dbReference type="AlphaFoldDB" id="A0A2X0LD79"/>
<protein>
    <submittedName>
        <fullName evidence="1">BZ3500_MvSof-1268-A1-R1_Chr6-3g08931 protein</fullName>
    </submittedName>
</protein>
<evidence type="ECO:0000313" key="2">
    <source>
        <dbReference type="Proteomes" id="UP000249723"/>
    </source>
</evidence>
<gene>
    <name evidence="1" type="ORF">BZ3500_MVSOF-1268-A1-R1_CHR6-3G08931</name>
</gene>
<evidence type="ECO:0000313" key="1">
    <source>
        <dbReference type="EMBL" id="SCZ93863.1"/>
    </source>
</evidence>
<reference evidence="2" key="1">
    <citation type="submission" date="2016-10" db="EMBL/GenBank/DDBJ databases">
        <authorList>
            <person name="Jeantristanb JTB J.-T."/>
            <person name="Ricardo R."/>
        </authorList>
    </citation>
    <scope>NUCLEOTIDE SEQUENCE [LARGE SCALE GENOMIC DNA]</scope>
</reference>
<name>A0A2X0LD79_9BASI</name>
<sequence>MCWDEASSPARKVIESFFNVLLQYTTLLALFEVKIAALAQMDPSFFTFDLRAATRDLLDHYAYLIEAEAGAAGTTKIDPYSLELFSEIGRTDRTESDALVYVYRGTTLVLTMAIDFKCEKVHHELAKGHATRTDPMILPR</sequence>
<accession>A0A2X0LD79</accession>
<dbReference type="EMBL" id="FMWP01000048">
    <property type="protein sequence ID" value="SCZ93863.1"/>
    <property type="molecule type" value="Genomic_DNA"/>
</dbReference>
<organism evidence="1 2">
    <name type="scientific">Microbotryum saponariae</name>
    <dbReference type="NCBI Taxonomy" id="289078"/>
    <lineage>
        <taxon>Eukaryota</taxon>
        <taxon>Fungi</taxon>
        <taxon>Dikarya</taxon>
        <taxon>Basidiomycota</taxon>
        <taxon>Pucciniomycotina</taxon>
        <taxon>Microbotryomycetes</taxon>
        <taxon>Microbotryales</taxon>
        <taxon>Microbotryaceae</taxon>
        <taxon>Microbotryum</taxon>
    </lineage>
</organism>
<keyword evidence="2" id="KW-1185">Reference proteome</keyword>